<accession>A0A1H6YZB6</accession>
<dbReference type="PROSITE" id="PS51819">
    <property type="entry name" value="VOC"/>
    <property type="match status" value="1"/>
</dbReference>
<dbReference type="STRING" id="1043493.SAMN05421637_1882"/>
<evidence type="ECO:0000313" key="3">
    <source>
        <dbReference type="Proteomes" id="UP000183315"/>
    </source>
</evidence>
<proteinExistence type="predicted"/>
<dbReference type="InterPro" id="IPR029068">
    <property type="entry name" value="Glyas_Bleomycin-R_OHBP_Dase"/>
</dbReference>
<dbReference type="SUPFAM" id="SSF54593">
    <property type="entry name" value="Glyoxalase/Bleomycin resistance protein/Dihydroxybiphenyl dioxygenase"/>
    <property type="match status" value="1"/>
</dbReference>
<evidence type="ECO:0000313" key="2">
    <source>
        <dbReference type="EMBL" id="SEJ46593.1"/>
    </source>
</evidence>
<reference evidence="3" key="1">
    <citation type="submission" date="2016-10" db="EMBL/GenBank/DDBJ databases">
        <authorList>
            <person name="Varghese N."/>
        </authorList>
    </citation>
    <scope>NUCLEOTIDE SEQUENCE [LARGE SCALE GENOMIC DNA]</scope>
    <source>
        <strain evidence="3">DSM 24868</strain>
    </source>
</reference>
<dbReference type="OrthoDB" id="9804907at2"/>
<dbReference type="AlphaFoldDB" id="A0A1H6YZB6"/>
<dbReference type="InterPro" id="IPR004360">
    <property type="entry name" value="Glyas_Fos-R_dOase_dom"/>
</dbReference>
<dbReference type="EMBL" id="FNZI01000004">
    <property type="protein sequence ID" value="SEJ46593.1"/>
    <property type="molecule type" value="Genomic_DNA"/>
</dbReference>
<dbReference type="InterPro" id="IPR037523">
    <property type="entry name" value="VOC_core"/>
</dbReference>
<protein>
    <recommendedName>
        <fullName evidence="1">VOC domain-containing protein</fullName>
    </recommendedName>
</protein>
<dbReference type="eggNOG" id="COG0346">
    <property type="taxonomic scope" value="Bacteria"/>
</dbReference>
<dbReference type="RefSeq" id="WP_042214400.1">
    <property type="nucleotide sequence ID" value="NZ_BBLU01000006.1"/>
</dbReference>
<dbReference type="Pfam" id="PF00903">
    <property type="entry name" value="Glyoxalase"/>
    <property type="match status" value="1"/>
</dbReference>
<sequence length="125" mass="13394">MTGHAIVAFVPARDPDRALAFYTGVLGLRFVRDDGFALVCESGGTMVRIVTPADFVPQPFTLLGWEVADLDAEIARLIAAGVTFEDFGLTEDGIAWTAPNGDRVAWFRDTEGNLVSLSAHAEPLG</sequence>
<gene>
    <name evidence="2" type="ORF">SAMN05421637_1882</name>
</gene>
<organism evidence="2 3">
    <name type="scientific">Demequina mangrovi</name>
    <dbReference type="NCBI Taxonomy" id="1043493"/>
    <lineage>
        <taxon>Bacteria</taxon>
        <taxon>Bacillati</taxon>
        <taxon>Actinomycetota</taxon>
        <taxon>Actinomycetes</taxon>
        <taxon>Micrococcales</taxon>
        <taxon>Demequinaceae</taxon>
        <taxon>Demequina</taxon>
    </lineage>
</organism>
<dbReference type="Gene3D" id="3.10.180.10">
    <property type="entry name" value="2,3-Dihydroxybiphenyl 1,2-Dioxygenase, domain 1"/>
    <property type="match status" value="1"/>
</dbReference>
<dbReference type="Proteomes" id="UP000183315">
    <property type="component" value="Unassembled WGS sequence"/>
</dbReference>
<name>A0A1H6YZB6_9MICO</name>
<evidence type="ECO:0000259" key="1">
    <source>
        <dbReference type="PROSITE" id="PS51819"/>
    </source>
</evidence>
<keyword evidence="3" id="KW-1185">Reference proteome</keyword>
<feature type="domain" description="VOC" evidence="1">
    <location>
        <begin position="3"/>
        <end position="120"/>
    </location>
</feature>